<evidence type="ECO:0000313" key="2">
    <source>
        <dbReference type="EMBL" id="KAK0403507.1"/>
    </source>
</evidence>
<accession>A0AA39HCV1</accession>
<evidence type="ECO:0000313" key="3">
    <source>
        <dbReference type="Proteomes" id="UP001175271"/>
    </source>
</evidence>
<protein>
    <submittedName>
        <fullName evidence="2">Uncharacterized protein</fullName>
    </submittedName>
</protein>
<evidence type="ECO:0000256" key="1">
    <source>
        <dbReference type="SAM" id="Coils"/>
    </source>
</evidence>
<dbReference type="AlphaFoldDB" id="A0AA39HCV1"/>
<feature type="coiled-coil region" evidence="1">
    <location>
        <begin position="15"/>
        <end position="42"/>
    </location>
</feature>
<sequence>MSSKSTTLADRTKSINEILKRIDETNHKALQLREKMAREYQQEKVRGMALKQRFLRLQRRMSTGERSDRDQ</sequence>
<reference evidence="2" key="1">
    <citation type="submission" date="2023-06" db="EMBL/GenBank/DDBJ databases">
        <title>Genomic analysis of the entomopathogenic nematode Steinernema hermaphroditum.</title>
        <authorList>
            <person name="Schwarz E.M."/>
            <person name="Heppert J.K."/>
            <person name="Baniya A."/>
            <person name="Schwartz H.T."/>
            <person name="Tan C.-H."/>
            <person name="Antoshechkin I."/>
            <person name="Sternberg P.W."/>
            <person name="Goodrich-Blair H."/>
            <person name="Dillman A.R."/>
        </authorList>
    </citation>
    <scope>NUCLEOTIDE SEQUENCE</scope>
    <source>
        <strain evidence="2">PS9179</strain>
        <tissue evidence="2">Whole animal</tissue>
    </source>
</reference>
<dbReference type="Proteomes" id="UP001175271">
    <property type="component" value="Unassembled WGS sequence"/>
</dbReference>
<gene>
    <name evidence="2" type="ORF">QR680_016961</name>
</gene>
<dbReference type="EMBL" id="JAUCMV010000004">
    <property type="protein sequence ID" value="KAK0403507.1"/>
    <property type="molecule type" value="Genomic_DNA"/>
</dbReference>
<proteinExistence type="predicted"/>
<organism evidence="2 3">
    <name type="scientific">Steinernema hermaphroditum</name>
    <dbReference type="NCBI Taxonomy" id="289476"/>
    <lineage>
        <taxon>Eukaryota</taxon>
        <taxon>Metazoa</taxon>
        <taxon>Ecdysozoa</taxon>
        <taxon>Nematoda</taxon>
        <taxon>Chromadorea</taxon>
        <taxon>Rhabditida</taxon>
        <taxon>Tylenchina</taxon>
        <taxon>Panagrolaimomorpha</taxon>
        <taxon>Strongyloidoidea</taxon>
        <taxon>Steinernematidae</taxon>
        <taxon>Steinernema</taxon>
    </lineage>
</organism>
<name>A0AA39HCV1_9BILA</name>
<keyword evidence="1" id="KW-0175">Coiled coil</keyword>
<comment type="caution">
    <text evidence="2">The sequence shown here is derived from an EMBL/GenBank/DDBJ whole genome shotgun (WGS) entry which is preliminary data.</text>
</comment>
<keyword evidence="3" id="KW-1185">Reference proteome</keyword>